<dbReference type="AlphaFoldDB" id="A0A968GHQ4"/>
<accession>A0A968GHQ4</accession>
<dbReference type="Pfam" id="PF12674">
    <property type="entry name" value="Zn_ribbon_2"/>
    <property type="match status" value="1"/>
</dbReference>
<dbReference type="InterPro" id="IPR025868">
    <property type="entry name" value="Zn_ribbon_dom_put"/>
</dbReference>
<evidence type="ECO:0000259" key="2">
    <source>
        <dbReference type="Pfam" id="PF12674"/>
    </source>
</evidence>
<dbReference type="EMBL" id="JAATLM010000001">
    <property type="protein sequence ID" value="NIZ68850.1"/>
    <property type="molecule type" value="Genomic_DNA"/>
</dbReference>
<sequence length="86" mass="10020">MVANYCQSCGIPMGEEKSFYGTHHDGSSAEDYCHHCFKDGSFIHDLTLDQMMRISLIYLSEVHPELSKEEAEQRLRESLPKLKRWQ</sequence>
<dbReference type="RefSeq" id="WP_167694965.1">
    <property type="nucleotide sequence ID" value="NZ_CP118181.1"/>
</dbReference>
<reference evidence="3" key="1">
    <citation type="submission" date="2020-03" db="EMBL/GenBank/DDBJ databases">
        <title>Spirochaetal bacteria isolated from arthropods constitute a novel genus Entomospira genus novum within the order Spirochaetales.</title>
        <authorList>
            <person name="Grana-Miraglia L."/>
            <person name="Sikutova S."/>
            <person name="Fingerle V."/>
            <person name="Sing A."/>
            <person name="Castillo-Ramirez S."/>
            <person name="Margos G."/>
            <person name="Rudolf I."/>
        </authorList>
    </citation>
    <scope>NUCLEOTIDE SEQUENCE</scope>
    <source>
        <strain evidence="3">BR149</strain>
    </source>
</reference>
<evidence type="ECO:0000256" key="1">
    <source>
        <dbReference type="SAM" id="MobiDB-lite"/>
    </source>
</evidence>
<comment type="caution">
    <text evidence="3">The sequence shown here is derived from an EMBL/GenBank/DDBJ whole genome shotgun (WGS) entry which is preliminary data.</text>
</comment>
<feature type="region of interest" description="Disordered" evidence="1">
    <location>
        <begin position="65"/>
        <end position="86"/>
    </location>
</feature>
<name>A0A968GHQ4_9SPIO</name>
<keyword evidence="4" id="KW-1185">Reference proteome</keyword>
<evidence type="ECO:0000313" key="3">
    <source>
        <dbReference type="EMBL" id="NIZ68850.1"/>
    </source>
</evidence>
<dbReference type="Proteomes" id="UP000778951">
    <property type="component" value="Unassembled WGS sequence"/>
</dbReference>
<proteinExistence type="predicted"/>
<feature type="domain" description="Putative zinc ribbon" evidence="2">
    <location>
        <begin position="5"/>
        <end position="86"/>
    </location>
</feature>
<organism evidence="3 4">
    <name type="scientific">Entomospira culicis</name>
    <dbReference type="NCBI Taxonomy" id="2719989"/>
    <lineage>
        <taxon>Bacteria</taxon>
        <taxon>Pseudomonadati</taxon>
        <taxon>Spirochaetota</taxon>
        <taxon>Spirochaetia</taxon>
        <taxon>Spirochaetales</taxon>
        <taxon>Spirochaetaceae</taxon>
        <taxon>Entomospira</taxon>
    </lineage>
</organism>
<feature type="compositionally biased region" description="Basic and acidic residues" evidence="1">
    <location>
        <begin position="65"/>
        <end position="80"/>
    </location>
</feature>
<gene>
    <name evidence="3" type="ORF">HCT48_01260</name>
</gene>
<evidence type="ECO:0000313" key="4">
    <source>
        <dbReference type="Proteomes" id="UP000778951"/>
    </source>
</evidence>
<protein>
    <submittedName>
        <fullName evidence="3">Transcriptional regulator</fullName>
    </submittedName>
</protein>